<dbReference type="Proteomes" id="UP001302666">
    <property type="component" value="Chromosome"/>
</dbReference>
<accession>A0ABZ0HHS0</accession>
<keyword evidence="2" id="KW-1185">Reference proteome</keyword>
<protein>
    <submittedName>
        <fullName evidence="1">Uncharacterized protein</fullName>
    </submittedName>
</protein>
<dbReference type="EMBL" id="CP136704">
    <property type="protein sequence ID" value="WOI33549.1"/>
    <property type="molecule type" value="Genomic_DNA"/>
</dbReference>
<organism evidence="1 2">
    <name type="scientific">Tritonibacter scottomollicae</name>
    <name type="common">Epibacterium scottomollicae</name>
    <dbReference type="NCBI Taxonomy" id="483013"/>
    <lineage>
        <taxon>Bacteria</taxon>
        <taxon>Pseudomonadati</taxon>
        <taxon>Pseudomonadota</taxon>
        <taxon>Alphaproteobacteria</taxon>
        <taxon>Rhodobacterales</taxon>
        <taxon>Paracoccaceae</taxon>
        <taxon>Tritonibacter</taxon>
    </lineage>
</organism>
<sequence length="43" mass="4837">MVCDLRAALVLNSRHEMFNFPFRTFSARAGAGILPLNGIWTEI</sequence>
<proteinExistence type="predicted"/>
<evidence type="ECO:0000313" key="1">
    <source>
        <dbReference type="EMBL" id="WOI33549.1"/>
    </source>
</evidence>
<reference evidence="1 2" key="1">
    <citation type="submission" date="2023-10" db="EMBL/GenBank/DDBJ databases">
        <title>Eight complete genome sequences of bacteria isolated from laboratory stock of Giant Kelp gametophytes.</title>
        <authorList>
            <person name="Tolentino B."/>
            <person name="Nuzhdin S."/>
        </authorList>
    </citation>
    <scope>NUCLEOTIDE SEQUENCE [LARGE SCALE GENOMIC DNA]</scope>
    <source>
        <strain evidence="1 2">LC.270.F.C4</strain>
    </source>
</reference>
<evidence type="ECO:0000313" key="2">
    <source>
        <dbReference type="Proteomes" id="UP001302666"/>
    </source>
</evidence>
<name>A0ABZ0HHS0_TRISK</name>
<gene>
    <name evidence="1" type="ORF">R1T40_02010</name>
</gene>